<dbReference type="Proteomes" id="UP000001784">
    <property type="component" value="Chromosome"/>
</dbReference>
<dbReference type="InterPro" id="IPR032465">
    <property type="entry name" value="ACMSD"/>
</dbReference>
<dbReference type="SUPFAM" id="SSF51556">
    <property type="entry name" value="Metallo-dependent hydrolases"/>
    <property type="match status" value="1"/>
</dbReference>
<keyword evidence="4" id="KW-1185">Reference proteome</keyword>
<dbReference type="EMBL" id="CP000478">
    <property type="protein sequence ID" value="ABK17779.1"/>
    <property type="molecule type" value="Genomic_DNA"/>
</dbReference>
<dbReference type="eggNOG" id="COG2159">
    <property type="taxonomic scope" value="Bacteria"/>
</dbReference>
<keyword evidence="1" id="KW-0456">Lyase</keyword>
<evidence type="ECO:0000256" key="1">
    <source>
        <dbReference type="ARBA" id="ARBA00023239"/>
    </source>
</evidence>
<dbReference type="InterPro" id="IPR006680">
    <property type="entry name" value="Amidohydro-rel"/>
</dbReference>
<evidence type="ECO:0000313" key="3">
    <source>
        <dbReference type="EMBL" id="ABK17779.1"/>
    </source>
</evidence>
<dbReference type="STRING" id="335543.Sfum_2096"/>
<dbReference type="PANTHER" id="PTHR21240:SF28">
    <property type="entry name" value="ISO-OROTATE DECARBOXYLASE (EUROFUNG)"/>
    <property type="match status" value="1"/>
</dbReference>
<dbReference type="GO" id="GO:0019748">
    <property type="term" value="P:secondary metabolic process"/>
    <property type="evidence" value="ECO:0007669"/>
    <property type="project" value="TreeGrafter"/>
</dbReference>
<dbReference type="OrthoDB" id="1407586at2"/>
<dbReference type="AlphaFoldDB" id="A0LK27"/>
<dbReference type="HOGENOM" id="CLU_044590_6_1_7"/>
<reference evidence="3 4" key="1">
    <citation type="submission" date="2006-10" db="EMBL/GenBank/DDBJ databases">
        <title>Complete sequence of Syntrophobacter fumaroxidans MPOB.</title>
        <authorList>
            <consortium name="US DOE Joint Genome Institute"/>
            <person name="Copeland A."/>
            <person name="Lucas S."/>
            <person name="Lapidus A."/>
            <person name="Barry K."/>
            <person name="Detter J.C."/>
            <person name="Glavina del Rio T."/>
            <person name="Hammon N."/>
            <person name="Israni S."/>
            <person name="Pitluck S."/>
            <person name="Goltsman E.G."/>
            <person name="Martinez M."/>
            <person name="Schmutz J."/>
            <person name="Larimer F."/>
            <person name="Land M."/>
            <person name="Hauser L."/>
            <person name="Kyrpides N."/>
            <person name="Kim E."/>
            <person name="Boone D.R."/>
            <person name="Brockman F."/>
            <person name="Culley D."/>
            <person name="Ferry J."/>
            <person name="Gunsalus R."/>
            <person name="McInerney M.J."/>
            <person name="Morrison M."/>
            <person name="Plugge C."/>
            <person name="Rohlin L."/>
            <person name="Scholten J."/>
            <person name="Sieber J."/>
            <person name="Stams A.J.M."/>
            <person name="Worm P."/>
            <person name="Henstra A.M."/>
            <person name="Richardson P."/>
        </authorList>
    </citation>
    <scope>NUCLEOTIDE SEQUENCE [LARGE SCALE GENOMIC DNA]</scope>
    <source>
        <strain evidence="4">DSM 10017 / MPOB</strain>
    </source>
</reference>
<dbReference type="InParanoid" id="A0LK27"/>
<dbReference type="GO" id="GO:0016787">
    <property type="term" value="F:hydrolase activity"/>
    <property type="evidence" value="ECO:0007669"/>
    <property type="project" value="UniProtKB-KW"/>
</dbReference>
<evidence type="ECO:0000313" key="4">
    <source>
        <dbReference type="Proteomes" id="UP000001784"/>
    </source>
</evidence>
<dbReference type="GO" id="GO:0005737">
    <property type="term" value="C:cytoplasm"/>
    <property type="evidence" value="ECO:0007669"/>
    <property type="project" value="TreeGrafter"/>
</dbReference>
<accession>A0LK27</accession>
<sequence>MRIDVHTHIFPPEIIWGRERHFESDPWFKLLYSPPKSRMASAGVLIDAMDEDGVDRAVVFGFPWFDTDTVTRHNDYILESAVKYSPRLVPLACVNPLTRSGPIEAERCLRAGAAGLGELAVYGPCDERTALGRFRDLFDCCRSRRSVLLVHANEPVGHVYPGKAPLGLDFYYRLAADAAGIPLIFGHWGGGLCFYELLKKEAREVLANVYYDTAASPFLYDASIYRHMSEMLPAGKILFGSDYPLIKPARYFREMAESGLPEPHMQAICGGNAARLFGLP</sequence>
<dbReference type="Pfam" id="PF04909">
    <property type="entry name" value="Amidohydro_2"/>
    <property type="match status" value="1"/>
</dbReference>
<protein>
    <submittedName>
        <fullName evidence="3">Amidohydrolase 2</fullName>
    </submittedName>
</protein>
<feature type="domain" description="Amidohydrolase-related" evidence="2">
    <location>
        <begin position="3"/>
        <end position="279"/>
    </location>
</feature>
<dbReference type="KEGG" id="sfu:Sfum_2096"/>
<gene>
    <name evidence="3" type="ordered locus">Sfum_2096</name>
</gene>
<dbReference type="Gene3D" id="3.20.20.140">
    <property type="entry name" value="Metal-dependent hydrolases"/>
    <property type="match status" value="1"/>
</dbReference>
<evidence type="ECO:0000259" key="2">
    <source>
        <dbReference type="Pfam" id="PF04909"/>
    </source>
</evidence>
<dbReference type="InterPro" id="IPR032466">
    <property type="entry name" value="Metal_Hydrolase"/>
</dbReference>
<proteinExistence type="predicted"/>
<organism evidence="3 4">
    <name type="scientific">Syntrophobacter fumaroxidans (strain DSM 10017 / MPOB)</name>
    <dbReference type="NCBI Taxonomy" id="335543"/>
    <lineage>
        <taxon>Bacteria</taxon>
        <taxon>Pseudomonadati</taxon>
        <taxon>Thermodesulfobacteriota</taxon>
        <taxon>Syntrophobacteria</taxon>
        <taxon>Syntrophobacterales</taxon>
        <taxon>Syntrophobacteraceae</taxon>
        <taxon>Syntrophobacter</taxon>
    </lineage>
</organism>
<dbReference type="RefSeq" id="WP_011698948.1">
    <property type="nucleotide sequence ID" value="NC_008554.1"/>
</dbReference>
<name>A0LK27_SYNFM</name>
<dbReference type="PANTHER" id="PTHR21240">
    <property type="entry name" value="2-AMINO-3-CARBOXYLMUCONATE-6-SEMIALDEHYDE DECARBOXYLASE"/>
    <property type="match status" value="1"/>
</dbReference>
<dbReference type="GO" id="GO:0016831">
    <property type="term" value="F:carboxy-lyase activity"/>
    <property type="evidence" value="ECO:0007669"/>
    <property type="project" value="InterPro"/>
</dbReference>
<keyword evidence="3" id="KW-0378">Hydrolase</keyword>